<proteinExistence type="predicted"/>
<accession>A0ACC0C056</accession>
<keyword evidence="2" id="KW-1185">Reference proteome</keyword>
<dbReference type="EMBL" id="CM044702">
    <property type="protein sequence ID" value="KAI5678163.1"/>
    <property type="molecule type" value="Genomic_DNA"/>
</dbReference>
<protein>
    <submittedName>
        <fullName evidence="1">Uncharacterized protein</fullName>
    </submittedName>
</protein>
<name>A0ACC0C056_CATRO</name>
<evidence type="ECO:0000313" key="2">
    <source>
        <dbReference type="Proteomes" id="UP001060085"/>
    </source>
</evidence>
<sequence length="230" mass="26306">MVTLDTLAETYCIPNSGSKVAKKENILNEKGYNDLAFKREKELEDVEEKKNEQEFLGKRIKRTVKRNLGSQRLEKDAKEESEKEVEEDEKEKEEYERERKEKQVDDLGQSFYDFGEKLKVICGKKSNEKKEVPSPTTEAPYGNKDGNDISSNIYESTNYGIPHLSPSEALFDYYMDVIFTLFASACNHHLPPLSNYSLINILLVLCLSQPKNMLSSQELVVSIAANLNPH</sequence>
<organism evidence="1 2">
    <name type="scientific">Catharanthus roseus</name>
    <name type="common">Madagascar periwinkle</name>
    <name type="synonym">Vinca rosea</name>
    <dbReference type="NCBI Taxonomy" id="4058"/>
    <lineage>
        <taxon>Eukaryota</taxon>
        <taxon>Viridiplantae</taxon>
        <taxon>Streptophyta</taxon>
        <taxon>Embryophyta</taxon>
        <taxon>Tracheophyta</taxon>
        <taxon>Spermatophyta</taxon>
        <taxon>Magnoliopsida</taxon>
        <taxon>eudicotyledons</taxon>
        <taxon>Gunneridae</taxon>
        <taxon>Pentapetalae</taxon>
        <taxon>asterids</taxon>
        <taxon>lamiids</taxon>
        <taxon>Gentianales</taxon>
        <taxon>Apocynaceae</taxon>
        <taxon>Rauvolfioideae</taxon>
        <taxon>Vinceae</taxon>
        <taxon>Catharanthinae</taxon>
        <taxon>Catharanthus</taxon>
    </lineage>
</organism>
<evidence type="ECO:0000313" key="1">
    <source>
        <dbReference type="EMBL" id="KAI5678163.1"/>
    </source>
</evidence>
<gene>
    <name evidence="1" type="ORF">M9H77_09113</name>
</gene>
<comment type="caution">
    <text evidence="1">The sequence shown here is derived from an EMBL/GenBank/DDBJ whole genome shotgun (WGS) entry which is preliminary data.</text>
</comment>
<dbReference type="Proteomes" id="UP001060085">
    <property type="component" value="Linkage Group LG02"/>
</dbReference>
<reference evidence="2" key="1">
    <citation type="journal article" date="2023" name="Nat. Plants">
        <title>Single-cell RNA sequencing provides a high-resolution roadmap for understanding the multicellular compartmentation of specialized metabolism.</title>
        <authorList>
            <person name="Sun S."/>
            <person name="Shen X."/>
            <person name="Li Y."/>
            <person name="Li Y."/>
            <person name="Wang S."/>
            <person name="Li R."/>
            <person name="Zhang H."/>
            <person name="Shen G."/>
            <person name="Guo B."/>
            <person name="Wei J."/>
            <person name="Xu J."/>
            <person name="St-Pierre B."/>
            <person name="Chen S."/>
            <person name="Sun C."/>
        </authorList>
    </citation>
    <scope>NUCLEOTIDE SEQUENCE [LARGE SCALE GENOMIC DNA]</scope>
</reference>